<evidence type="ECO:0000256" key="1">
    <source>
        <dbReference type="SAM" id="MobiDB-lite"/>
    </source>
</evidence>
<dbReference type="EMBL" id="GGEC01071006">
    <property type="protein sequence ID" value="MBX51490.1"/>
    <property type="molecule type" value="Transcribed_RNA"/>
</dbReference>
<name>A0A2P2P9P9_RHIMU</name>
<evidence type="ECO:0000313" key="2">
    <source>
        <dbReference type="EMBL" id="MBX51490.1"/>
    </source>
</evidence>
<protein>
    <submittedName>
        <fullName evidence="2">Uncharacterized protein</fullName>
    </submittedName>
</protein>
<accession>A0A2P2P9P9</accession>
<reference evidence="2" key="1">
    <citation type="submission" date="2018-02" db="EMBL/GenBank/DDBJ databases">
        <title>Rhizophora mucronata_Transcriptome.</title>
        <authorList>
            <person name="Meera S.P."/>
            <person name="Sreeshan A."/>
            <person name="Augustine A."/>
        </authorList>
    </citation>
    <scope>NUCLEOTIDE SEQUENCE</scope>
    <source>
        <tissue evidence="2">Leaf</tissue>
    </source>
</reference>
<sequence length="20" mass="2506">MKRSSNSLIRRKNKFKLFDH</sequence>
<organism evidence="2">
    <name type="scientific">Rhizophora mucronata</name>
    <name type="common">Asiatic mangrove</name>
    <dbReference type="NCBI Taxonomy" id="61149"/>
    <lineage>
        <taxon>Eukaryota</taxon>
        <taxon>Viridiplantae</taxon>
        <taxon>Streptophyta</taxon>
        <taxon>Embryophyta</taxon>
        <taxon>Tracheophyta</taxon>
        <taxon>Spermatophyta</taxon>
        <taxon>Magnoliopsida</taxon>
        <taxon>eudicotyledons</taxon>
        <taxon>Gunneridae</taxon>
        <taxon>Pentapetalae</taxon>
        <taxon>rosids</taxon>
        <taxon>fabids</taxon>
        <taxon>Malpighiales</taxon>
        <taxon>Rhizophoraceae</taxon>
        <taxon>Rhizophora</taxon>
    </lineage>
</organism>
<feature type="region of interest" description="Disordered" evidence="1">
    <location>
        <begin position="1"/>
        <end position="20"/>
    </location>
</feature>
<dbReference type="AlphaFoldDB" id="A0A2P2P9P9"/>
<proteinExistence type="predicted"/>